<reference evidence="2" key="1">
    <citation type="journal article" date="2015" name="Nature">
        <title>Complex archaea that bridge the gap between prokaryotes and eukaryotes.</title>
        <authorList>
            <person name="Spang A."/>
            <person name="Saw J.H."/>
            <person name="Jorgensen S.L."/>
            <person name="Zaremba-Niedzwiedzka K."/>
            <person name="Martijn J."/>
            <person name="Lind A.E."/>
            <person name="van Eijk R."/>
            <person name="Schleper C."/>
            <person name="Guy L."/>
            <person name="Ettema T.J."/>
        </authorList>
    </citation>
    <scope>NUCLEOTIDE SEQUENCE</scope>
</reference>
<name>A0A0F9G1M1_9ZZZZ</name>
<comment type="caution">
    <text evidence="2">The sequence shown here is derived from an EMBL/GenBank/DDBJ whole genome shotgun (WGS) entry which is preliminary data.</text>
</comment>
<evidence type="ECO:0000313" key="2">
    <source>
        <dbReference type="EMBL" id="KKL57267.1"/>
    </source>
</evidence>
<dbReference type="AlphaFoldDB" id="A0A0F9G1M1"/>
<organism evidence="2">
    <name type="scientific">marine sediment metagenome</name>
    <dbReference type="NCBI Taxonomy" id="412755"/>
    <lineage>
        <taxon>unclassified sequences</taxon>
        <taxon>metagenomes</taxon>
        <taxon>ecological metagenomes</taxon>
    </lineage>
</organism>
<protein>
    <recommendedName>
        <fullName evidence="1">DUF7487 domain-containing protein</fullName>
    </recommendedName>
</protein>
<gene>
    <name evidence="2" type="ORF">LCGC14_2237140</name>
</gene>
<dbReference type="Gene3D" id="3.40.91.30">
    <property type="match status" value="1"/>
</dbReference>
<dbReference type="Pfam" id="PF24308">
    <property type="entry name" value="DUF7487"/>
    <property type="match status" value="1"/>
</dbReference>
<evidence type="ECO:0000259" key="1">
    <source>
        <dbReference type="Pfam" id="PF24308"/>
    </source>
</evidence>
<feature type="domain" description="DUF7487" evidence="1">
    <location>
        <begin position="16"/>
        <end position="206"/>
    </location>
</feature>
<proteinExistence type="predicted"/>
<dbReference type="InterPro" id="IPR055910">
    <property type="entry name" value="DUF7487"/>
</dbReference>
<sequence>RYGKKYYSQTEECKQKIKCTNFDKYGTEHYLKTKEGKEKIKQTNLKKYGVKYVSQNPDVRKKQINSCLKKYGVPYSIQNEMVKLKSKQTCLKKYGTEYYLKTEECRKKSKQTCLKKYGVDHPMKDKEIALKSVRAQNNSYILFNWKTGEETICTASYEKKVVEYLNKNKIEFEWQTQVFIMPNGKTYRPDLYLVIEDKWVEIKGYFREKNRVKWEWFSGKYPNSELWDKNILNKMGIL</sequence>
<accession>A0A0F9G1M1</accession>
<feature type="non-terminal residue" evidence="2">
    <location>
        <position position="1"/>
    </location>
</feature>
<dbReference type="EMBL" id="LAZR01030222">
    <property type="protein sequence ID" value="KKL57267.1"/>
    <property type="molecule type" value="Genomic_DNA"/>
</dbReference>